<evidence type="ECO:0000256" key="6">
    <source>
        <dbReference type="ARBA" id="ARBA00022840"/>
    </source>
</evidence>
<dbReference type="PANTHER" id="PTHR43289">
    <property type="entry name" value="MITOGEN-ACTIVATED PROTEIN KINASE KINASE KINASE 20-RELATED"/>
    <property type="match status" value="1"/>
</dbReference>
<keyword evidence="11" id="KW-0472">Membrane</keyword>
<evidence type="ECO:0000256" key="5">
    <source>
        <dbReference type="ARBA" id="ARBA00022777"/>
    </source>
</evidence>
<feature type="domain" description="PASTA" evidence="13">
    <location>
        <begin position="377"/>
        <end position="444"/>
    </location>
</feature>
<dbReference type="PROSITE" id="PS00108">
    <property type="entry name" value="PROTEIN_KINASE_ST"/>
    <property type="match status" value="1"/>
</dbReference>
<dbReference type="EMBL" id="JACRSY010000010">
    <property type="protein sequence ID" value="MBC8579411.1"/>
    <property type="molecule type" value="Genomic_DNA"/>
</dbReference>
<organism evidence="14 15">
    <name type="scientific">Zhenhengia yiwuensis</name>
    <dbReference type="NCBI Taxonomy" id="2763666"/>
    <lineage>
        <taxon>Bacteria</taxon>
        <taxon>Bacillati</taxon>
        <taxon>Bacillota</taxon>
        <taxon>Clostridia</taxon>
        <taxon>Lachnospirales</taxon>
        <taxon>Lachnospiraceae</taxon>
        <taxon>Zhenhengia</taxon>
    </lineage>
</organism>
<dbReference type="Gene3D" id="3.30.200.20">
    <property type="entry name" value="Phosphorylase Kinase, domain 1"/>
    <property type="match status" value="1"/>
</dbReference>
<gene>
    <name evidence="14" type="primary">pknB</name>
    <name evidence="14" type="ORF">H8718_07705</name>
</gene>
<dbReference type="PROSITE" id="PS50011">
    <property type="entry name" value="PROTEIN_KINASE_DOM"/>
    <property type="match status" value="1"/>
</dbReference>
<evidence type="ECO:0000256" key="10">
    <source>
        <dbReference type="SAM" id="MobiDB-lite"/>
    </source>
</evidence>
<feature type="domain" description="PASTA" evidence="13">
    <location>
        <begin position="448"/>
        <end position="514"/>
    </location>
</feature>
<evidence type="ECO:0000256" key="7">
    <source>
        <dbReference type="ARBA" id="ARBA00047899"/>
    </source>
</evidence>
<name>A0A926IEB7_9FIRM</name>
<protein>
    <recommendedName>
        <fullName evidence="1">non-specific serine/threonine protein kinase</fullName>
        <ecNumber evidence="1">2.7.11.1</ecNumber>
    </recommendedName>
</protein>
<evidence type="ECO:0000256" key="2">
    <source>
        <dbReference type="ARBA" id="ARBA00022527"/>
    </source>
</evidence>
<dbReference type="RefSeq" id="WP_249332487.1">
    <property type="nucleotide sequence ID" value="NZ_JACRSY010000010.1"/>
</dbReference>
<dbReference type="Pfam" id="PF03793">
    <property type="entry name" value="PASTA"/>
    <property type="match status" value="3"/>
</dbReference>
<keyword evidence="15" id="KW-1185">Reference proteome</keyword>
<feature type="domain" description="PASTA" evidence="13">
    <location>
        <begin position="515"/>
        <end position="584"/>
    </location>
</feature>
<dbReference type="Gene3D" id="3.30.10.20">
    <property type="match status" value="3"/>
</dbReference>
<accession>A0A926IEB7</accession>
<dbReference type="SMART" id="SM00740">
    <property type="entry name" value="PASTA"/>
    <property type="match status" value="3"/>
</dbReference>
<keyword evidence="4 9" id="KW-0547">Nucleotide-binding</keyword>
<dbReference type="FunFam" id="1.10.510.10:FF:000021">
    <property type="entry name" value="Serine/threonine protein kinase"/>
    <property type="match status" value="1"/>
</dbReference>
<evidence type="ECO:0000256" key="4">
    <source>
        <dbReference type="ARBA" id="ARBA00022741"/>
    </source>
</evidence>
<dbReference type="GO" id="GO:0004674">
    <property type="term" value="F:protein serine/threonine kinase activity"/>
    <property type="evidence" value="ECO:0007669"/>
    <property type="project" value="UniProtKB-KW"/>
</dbReference>
<feature type="compositionally biased region" description="Acidic residues" evidence="10">
    <location>
        <begin position="608"/>
        <end position="618"/>
    </location>
</feature>
<dbReference type="GO" id="GO:0005524">
    <property type="term" value="F:ATP binding"/>
    <property type="evidence" value="ECO:0007669"/>
    <property type="project" value="UniProtKB-UniRule"/>
</dbReference>
<comment type="catalytic activity">
    <reaction evidence="7">
        <text>L-threonyl-[protein] + ATP = O-phospho-L-threonyl-[protein] + ADP + H(+)</text>
        <dbReference type="Rhea" id="RHEA:46608"/>
        <dbReference type="Rhea" id="RHEA-COMP:11060"/>
        <dbReference type="Rhea" id="RHEA-COMP:11605"/>
        <dbReference type="ChEBI" id="CHEBI:15378"/>
        <dbReference type="ChEBI" id="CHEBI:30013"/>
        <dbReference type="ChEBI" id="CHEBI:30616"/>
        <dbReference type="ChEBI" id="CHEBI:61977"/>
        <dbReference type="ChEBI" id="CHEBI:456216"/>
        <dbReference type="EC" id="2.7.11.1"/>
    </reaction>
</comment>
<dbReference type="NCBIfam" id="NF033483">
    <property type="entry name" value="PknB_PASTA_kin"/>
    <property type="match status" value="1"/>
</dbReference>
<reference evidence="14" key="1">
    <citation type="submission" date="2020-08" db="EMBL/GenBank/DDBJ databases">
        <title>Genome public.</title>
        <authorList>
            <person name="Liu C."/>
            <person name="Sun Q."/>
        </authorList>
    </citation>
    <scope>NUCLEOTIDE SEQUENCE</scope>
    <source>
        <strain evidence="14">NSJ-12</strain>
    </source>
</reference>
<feature type="domain" description="Protein kinase" evidence="12">
    <location>
        <begin position="12"/>
        <end position="277"/>
    </location>
</feature>
<dbReference type="PANTHER" id="PTHR43289:SF34">
    <property type="entry name" value="SERINE_THREONINE-PROTEIN KINASE YBDM-RELATED"/>
    <property type="match status" value="1"/>
</dbReference>
<keyword evidence="11" id="KW-0812">Transmembrane</keyword>
<dbReference type="PROSITE" id="PS51178">
    <property type="entry name" value="PASTA"/>
    <property type="match status" value="3"/>
</dbReference>
<proteinExistence type="predicted"/>
<dbReference type="Proteomes" id="UP000655830">
    <property type="component" value="Unassembled WGS sequence"/>
</dbReference>
<keyword evidence="3" id="KW-0808">Transferase</keyword>
<dbReference type="Gene3D" id="1.10.510.10">
    <property type="entry name" value="Transferase(Phosphotransferase) domain 1"/>
    <property type="match status" value="1"/>
</dbReference>
<dbReference type="SMART" id="SM00220">
    <property type="entry name" value="S_TKc"/>
    <property type="match status" value="1"/>
</dbReference>
<comment type="caution">
    <text evidence="14">The sequence shown here is derived from an EMBL/GenBank/DDBJ whole genome shotgun (WGS) entry which is preliminary data.</text>
</comment>
<dbReference type="InterPro" id="IPR008271">
    <property type="entry name" value="Ser/Thr_kinase_AS"/>
</dbReference>
<dbReference type="PROSITE" id="PS00107">
    <property type="entry name" value="PROTEIN_KINASE_ATP"/>
    <property type="match status" value="1"/>
</dbReference>
<evidence type="ECO:0000313" key="14">
    <source>
        <dbReference type="EMBL" id="MBC8579411.1"/>
    </source>
</evidence>
<dbReference type="FunFam" id="3.30.200.20:FF:000035">
    <property type="entry name" value="Serine/threonine protein kinase Stk1"/>
    <property type="match status" value="1"/>
</dbReference>
<dbReference type="Pfam" id="PF00069">
    <property type="entry name" value="Pkinase"/>
    <property type="match status" value="1"/>
</dbReference>
<evidence type="ECO:0000256" key="3">
    <source>
        <dbReference type="ARBA" id="ARBA00022679"/>
    </source>
</evidence>
<feature type="transmembrane region" description="Helical" evidence="11">
    <location>
        <begin position="347"/>
        <end position="372"/>
    </location>
</feature>
<evidence type="ECO:0000259" key="12">
    <source>
        <dbReference type="PROSITE" id="PS50011"/>
    </source>
</evidence>
<dbReference type="InterPro" id="IPR017441">
    <property type="entry name" value="Protein_kinase_ATP_BS"/>
</dbReference>
<dbReference type="CDD" id="cd06577">
    <property type="entry name" value="PASTA_pknB"/>
    <property type="match status" value="3"/>
</dbReference>
<evidence type="ECO:0000256" key="1">
    <source>
        <dbReference type="ARBA" id="ARBA00012513"/>
    </source>
</evidence>
<feature type="binding site" evidence="9">
    <location>
        <position position="41"/>
    </location>
    <ligand>
        <name>ATP</name>
        <dbReference type="ChEBI" id="CHEBI:30616"/>
    </ligand>
</feature>
<keyword evidence="11" id="KW-1133">Transmembrane helix</keyword>
<dbReference type="SUPFAM" id="SSF56112">
    <property type="entry name" value="Protein kinase-like (PK-like)"/>
    <property type="match status" value="1"/>
</dbReference>
<dbReference type="AlphaFoldDB" id="A0A926IEB7"/>
<dbReference type="InterPro" id="IPR000719">
    <property type="entry name" value="Prot_kinase_dom"/>
</dbReference>
<evidence type="ECO:0000256" key="9">
    <source>
        <dbReference type="PROSITE-ProRule" id="PRU10141"/>
    </source>
</evidence>
<dbReference type="InterPro" id="IPR011009">
    <property type="entry name" value="Kinase-like_dom_sf"/>
</dbReference>
<keyword evidence="6 9" id="KW-0067">ATP-binding</keyword>
<evidence type="ECO:0000256" key="11">
    <source>
        <dbReference type="SAM" id="Phobius"/>
    </source>
</evidence>
<dbReference type="InterPro" id="IPR005543">
    <property type="entry name" value="PASTA_dom"/>
</dbReference>
<keyword evidence="5 14" id="KW-0418">Kinase</keyword>
<comment type="catalytic activity">
    <reaction evidence="8">
        <text>L-seryl-[protein] + ATP = O-phospho-L-seryl-[protein] + ADP + H(+)</text>
        <dbReference type="Rhea" id="RHEA:17989"/>
        <dbReference type="Rhea" id="RHEA-COMP:9863"/>
        <dbReference type="Rhea" id="RHEA-COMP:11604"/>
        <dbReference type="ChEBI" id="CHEBI:15378"/>
        <dbReference type="ChEBI" id="CHEBI:29999"/>
        <dbReference type="ChEBI" id="CHEBI:30616"/>
        <dbReference type="ChEBI" id="CHEBI:83421"/>
        <dbReference type="ChEBI" id="CHEBI:456216"/>
        <dbReference type="EC" id="2.7.11.1"/>
    </reaction>
</comment>
<keyword evidence="2" id="KW-0723">Serine/threonine-protein kinase</keyword>
<feature type="region of interest" description="Disordered" evidence="10">
    <location>
        <begin position="590"/>
        <end position="618"/>
    </location>
</feature>
<evidence type="ECO:0000313" key="15">
    <source>
        <dbReference type="Proteomes" id="UP000655830"/>
    </source>
</evidence>
<evidence type="ECO:0000259" key="13">
    <source>
        <dbReference type="PROSITE" id="PS51178"/>
    </source>
</evidence>
<dbReference type="EC" id="2.7.11.1" evidence="1"/>
<dbReference type="CDD" id="cd14014">
    <property type="entry name" value="STKc_PknB_like"/>
    <property type="match status" value="1"/>
</dbReference>
<evidence type="ECO:0000256" key="8">
    <source>
        <dbReference type="ARBA" id="ARBA00048679"/>
    </source>
</evidence>
<sequence length="699" mass="77313">MLEPGKILGDRYEIIQKIGAGGMSIVYKAKCNKLQRFVAIKVLREEFVKDEAFVQKFKSEAFSAGGLSHPNIVSIYDVGQEDDLHYIVMEFVEGQTLKEYIEQNGPLSSTQTLEYGMQIVSALRHAHNKQVIHRDIKPQNILITHDQMLKVADFGIAKAVDSSTIVAAGNAIGSVHYFSPEQAKGKYVNETSDLYSCGIVLFEMATNRLPFQADTHVSIALKHINEEVPKPSLFNEQIWTGLESIILKATNKKQELRYQNADSMLEDMKTVLANPTVDLSSKEVTETDVDQTILLTDIQTSFIRQNEKTTSRLESNQTPGVKMSTPQDYYEEYGGEDEEEVSTGYKILAGLGGVLATLLIVGIMAAVTFFVLPSFTKPQRVVVPSVLGQTVDKATAILEDKNLAILLAGEEVSDTYTPGTIMRQTPNGEKVVEPGTVINVVVAKQKEVIEEVVVPNLKGEESANAQSILSEMDLDVALEWEYSDELDRSKVISHTPEAGVRVKKGDTVTLVLSKGKEVVLVKVPNLYNLTLDEAKAKLNEVGLRFGQTVEEHSDTVEQGKVMKQSIAENQEIEQGEIVDIVISKGPKVEEVIPPEEDPNNPTTPDTDIPSEENTPEEEPLATITRVINAPTDKLQDEYHVLVLIEDDLGARTAFDGIVKKEQFPLPIQVSGKGKGVLTTFFDGQEEYRDNNINFDEVTQ</sequence>